<feature type="transmembrane region" description="Helical" evidence="1">
    <location>
        <begin position="115"/>
        <end position="136"/>
    </location>
</feature>
<dbReference type="EMBL" id="QDKQ01000018">
    <property type="protein sequence ID" value="PVM93472.1"/>
    <property type="molecule type" value="Genomic_DNA"/>
</dbReference>
<protein>
    <submittedName>
        <fullName evidence="2">Uncharacterized protein</fullName>
    </submittedName>
</protein>
<comment type="caution">
    <text evidence="2">The sequence shown here is derived from an EMBL/GenBank/DDBJ whole genome shotgun (WGS) entry which is preliminary data.</text>
</comment>
<keyword evidence="1" id="KW-1133">Transmembrane helix</keyword>
<gene>
    <name evidence="2" type="ORF">DDF67_03405</name>
</gene>
<keyword evidence="1" id="KW-0472">Membrane</keyword>
<accession>A0A2T9KBW7</accession>
<dbReference type="AlphaFoldDB" id="A0A2T9KBW7"/>
<sequence length="180" mass="18828">MLPLADLQEADISPTRPTGEIDPLRTLETSPTIALREGSKVNARTMAFWVGLAAFALMAVLGLTPLVWQFQGRPSESYPELVFLGIGLPLGVISLTAGALLAWNSASRTASNVSGLRLMSLLSLLGCGGLLGLTFAPPGLVSFAFAELVLNAFFVGAPLLGLATVILATGPLIKRRARVS</sequence>
<dbReference type="Proteomes" id="UP000245073">
    <property type="component" value="Unassembled WGS sequence"/>
</dbReference>
<feature type="transmembrane region" description="Helical" evidence="1">
    <location>
        <begin position="148"/>
        <end position="173"/>
    </location>
</feature>
<evidence type="ECO:0000256" key="1">
    <source>
        <dbReference type="SAM" id="Phobius"/>
    </source>
</evidence>
<reference evidence="2 3" key="1">
    <citation type="submission" date="2018-04" db="EMBL/GenBank/DDBJ databases">
        <title>The genome sequence of Caulobacter sp. 744.</title>
        <authorList>
            <person name="Gao J."/>
            <person name="Sun J."/>
        </authorList>
    </citation>
    <scope>NUCLEOTIDE SEQUENCE [LARGE SCALE GENOMIC DNA]</scope>
    <source>
        <strain evidence="2 3">774</strain>
    </source>
</reference>
<organism evidence="2 3">
    <name type="scientific">Caulobacter endophyticus</name>
    <dbReference type="NCBI Taxonomy" id="2172652"/>
    <lineage>
        <taxon>Bacteria</taxon>
        <taxon>Pseudomonadati</taxon>
        <taxon>Pseudomonadota</taxon>
        <taxon>Alphaproteobacteria</taxon>
        <taxon>Caulobacterales</taxon>
        <taxon>Caulobacteraceae</taxon>
        <taxon>Caulobacter</taxon>
    </lineage>
</organism>
<keyword evidence="1" id="KW-0812">Transmembrane</keyword>
<name>A0A2T9KBW7_9CAUL</name>
<feature type="transmembrane region" description="Helical" evidence="1">
    <location>
        <begin position="46"/>
        <end position="70"/>
    </location>
</feature>
<evidence type="ECO:0000313" key="2">
    <source>
        <dbReference type="EMBL" id="PVM93472.1"/>
    </source>
</evidence>
<keyword evidence="3" id="KW-1185">Reference proteome</keyword>
<proteinExistence type="predicted"/>
<evidence type="ECO:0000313" key="3">
    <source>
        <dbReference type="Proteomes" id="UP000245073"/>
    </source>
</evidence>
<feature type="transmembrane region" description="Helical" evidence="1">
    <location>
        <begin position="82"/>
        <end position="103"/>
    </location>
</feature>